<protein>
    <submittedName>
        <fullName evidence="2">Uncharacterized protein</fullName>
    </submittedName>
</protein>
<evidence type="ECO:0000313" key="2">
    <source>
        <dbReference type="EMBL" id="JAD26514.1"/>
    </source>
</evidence>
<feature type="compositionally biased region" description="Polar residues" evidence="1">
    <location>
        <begin position="10"/>
        <end position="27"/>
    </location>
</feature>
<reference evidence="2" key="1">
    <citation type="submission" date="2014-09" db="EMBL/GenBank/DDBJ databases">
        <authorList>
            <person name="Magalhaes I.L.F."/>
            <person name="Oliveira U."/>
            <person name="Santos F.R."/>
            <person name="Vidigal T.H.D.A."/>
            <person name="Brescovit A.D."/>
            <person name="Santos A.J."/>
        </authorList>
    </citation>
    <scope>NUCLEOTIDE SEQUENCE</scope>
    <source>
        <tissue evidence="2">Shoot tissue taken approximately 20 cm above the soil surface</tissue>
    </source>
</reference>
<dbReference type="AlphaFoldDB" id="A0A0A8YJ38"/>
<organism evidence="2">
    <name type="scientific">Arundo donax</name>
    <name type="common">Giant reed</name>
    <name type="synonym">Donax arundinaceus</name>
    <dbReference type="NCBI Taxonomy" id="35708"/>
    <lineage>
        <taxon>Eukaryota</taxon>
        <taxon>Viridiplantae</taxon>
        <taxon>Streptophyta</taxon>
        <taxon>Embryophyta</taxon>
        <taxon>Tracheophyta</taxon>
        <taxon>Spermatophyta</taxon>
        <taxon>Magnoliopsida</taxon>
        <taxon>Liliopsida</taxon>
        <taxon>Poales</taxon>
        <taxon>Poaceae</taxon>
        <taxon>PACMAD clade</taxon>
        <taxon>Arundinoideae</taxon>
        <taxon>Arundineae</taxon>
        <taxon>Arundo</taxon>
    </lineage>
</organism>
<dbReference type="EMBL" id="GBRH01271381">
    <property type="protein sequence ID" value="JAD26514.1"/>
    <property type="molecule type" value="Transcribed_RNA"/>
</dbReference>
<name>A0A0A8YJ38_ARUDO</name>
<evidence type="ECO:0000256" key="1">
    <source>
        <dbReference type="SAM" id="MobiDB-lite"/>
    </source>
</evidence>
<feature type="region of interest" description="Disordered" evidence="1">
    <location>
        <begin position="1"/>
        <end position="27"/>
    </location>
</feature>
<proteinExistence type="predicted"/>
<accession>A0A0A8YJ38</accession>
<reference evidence="2" key="2">
    <citation type="journal article" date="2015" name="Data Brief">
        <title>Shoot transcriptome of the giant reed, Arundo donax.</title>
        <authorList>
            <person name="Barrero R.A."/>
            <person name="Guerrero F.D."/>
            <person name="Moolhuijzen P."/>
            <person name="Goolsby J.A."/>
            <person name="Tidwell J."/>
            <person name="Bellgard S.E."/>
            <person name="Bellgard M.I."/>
        </authorList>
    </citation>
    <scope>NUCLEOTIDE SEQUENCE</scope>
    <source>
        <tissue evidence="2">Shoot tissue taken approximately 20 cm above the soil surface</tissue>
    </source>
</reference>
<sequence>MHTHLAHTIVLSSNQHTTHACWTKETQ</sequence>